<organism evidence="2 3">
    <name type="scientific">Tetragonisca angustula</name>
    <dbReference type="NCBI Taxonomy" id="166442"/>
    <lineage>
        <taxon>Eukaryota</taxon>
        <taxon>Metazoa</taxon>
        <taxon>Ecdysozoa</taxon>
        <taxon>Arthropoda</taxon>
        <taxon>Hexapoda</taxon>
        <taxon>Insecta</taxon>
        <taxon>Pterygota</taxon>
        <taxon>Neoptera</taxon>
        <taxon>Endopterygota</taxon>
        <taxon>Hymenoptera</taxon>
        <taxon>Apocrita</taxon>
        <taxon>Aculeata</taxon>
        <taxon>Apoidea</taxon>
        <taxon>Anthophila</taxon>
        <taxon>Apidae</taxon>
        <taxon>Tetragonisca</taxon>
    </lineage>
</organism>
<gene>
    <name evidence="2" type="ORF">QLX08_010225</name>
</gene>
<evidence type="ECO:0000256" key="1">
    <source>
        <dbReference type="SAM" id="MobiDB-lite"/>
    </source>
</evidence>
<feature type="region of interest" description="Disordered" evidence="1">
    <location>
        <begin position="1"/>
        <end position="63"/>
    </location>
</feature>
<evidence type="ECO:0000313" key="2">
    <source>
        <dbReference type="EMBL" id="KAK9295474.1"/>
    </source>
</evidence>
<dbReference type="AlphaFoldDB" id="A0AAW0ZDW4"/>
<protein>
    <submittedName>
        <fullName evidence="2">Uncharacterized protein</fullName>
    </submittedName>
</protein>
<reference evidence="2 3" key="1">
    <citation type="submission" date="2024-05" db="EMBL/GenBank/DDBJ databases">
        <title>The nuclear and mitochondrial genome assemblies of Tetragonisca angustula (Apidae: Meliponini), a tiny yet remarkable pollinator in the Neotropics.</title>
        <authorList>
            <person name="Ferrari R."/>
            <person name="Ricardo P.C."/>
            <person name="Dias F.C."/>
            <person name="Araujo N.S."/>
            <person name="Soares D.O."/>
            <person name="Zhou Q.-S."/>
            <person name="Zhu C.-D."/>
            <person name="Coutinho L."/>
            <person name="Airas M.C."/>
            <person name="Batista T.M."/>
        </authorList>
    </citation>
    <scope>NUCLEOTIDE SEQUENCE [LARGE SCALE GENOMIC DNA]</scope>
    <source>
        <strain evidence="2">ASF017062</strain>
        <tissue evidence="2">Abdomen</tissue>
    </source>
</reference>
<proteinExistence type="predicted"/>
<sequence>MEGQPVVNIETGNKKRILKMNGKEREPVTVNEANDDRSVSSGARENSRQLSDTDGIPDCHTDRYRKNAGDFRMKFRPPIFQRGCSKHCTGIKRDDSDSSFELTVCGSTKGNHLAYGIKRSKRLLEQFSNQVKKTTRKSMKKIRKVYKNIAARRVMGFECDLRECPSTLMECSTTSCTKPAMLFSKYRGTRGNNATRDKAEECDSAEGTDHEFKVLKDQSVGTNVEKETST</sequence>
<dbReference type="Proteomes" id="UP001432146">
    <property type="component" value="Unassembled WGS sequence"/>
</dbReference>
<feature type="compositionally biased region" description="Polar residues" evidence="1">
    <location>
        <begin position="39"/>
        <end position="52"/>
    </location>
</feature>
<accession>A0AAW0ZDW4</accession>
<dbReference type="EMBL" id="JAWNGG020000259">
    <property type="protein sequence ID" value="KAK9295474.1"/>
    <property type="molecule type" value="Genomic_DNA"/>
</dbReference>
<name>A0AAW0ZDW4_9HYME</name>
<keyword evidence="3" id="KW-1185">Reference proteome</keyword>
<evidence type="ECO:0000313" key="3">
    <source>
        <dbReference type="Proteomes" id="UP001432146"/>
    </source>
</evidence>
<comment type="caution">
    <text evidence="2">The sequence shown here is derived from an EMBL/GenBank/DDBJ whole genome shotgun (WGS) entry which is preliminary data.</text>
</comment>